<gene>
    <name evidence="2" type="ORF">GUJ93_ZPchr0003g16742</name>
</gene>
<keyword evidence="1" id="KW-0378">Hydrolase</keyword>
<dbReference type="PANTHER" id="PTHR11802">
    <property type="entry name" value="SERINE PROTEASE FAMILY S10 SERINE CARBOXYPEPTIDASE"/>
    <property type="match status" value="1"/>
</dbReference>
<evidence type="ECO:0000256" key="1">
    <source>
        <dbReference type="RuleBase" id="RU361156"/>
    </source>
</evidence>
<evidence type="ECO:0000313" key="2">
    <source>
        <dbReference type="EMBL" id="KAG8063154.1"/>
    </source>
</evidence>
<name>A0A8J5VXS5_ZIZPA</name>
<dbReference type="PROSITE" id="PS00131">
    <property type="entry name" value="CARBOXYPEPT_SER_SER"/>
    <property type="match status" value="1"/>
</dbReference>
<dbReference type="InterPro" id="IPR018202">
    <property type="entry name" value="Ser_caboxypep_ser_AS"/>
</dbReference>
<proteinExistence type="inferred from homology"/>
<protein>
    <recommendedName>
        <fullName evidence="1">Carboxypeptidase</fullName>
        <ecNumber evidence="1">3.4.16.-</ecNumber>
    </recommendedName>
</protein>
<dbReference type="Proteomes" id="UP000729402">
    <property type="component" value="Unassembled WGS sequence"/>
</dbReference>
<keyword evidence="1" id="KW-0732">Signal</keyword>
<reference evidence="2" key="1">
    <citation type="journal article" date="2021" name="bioRxiv">
        <title>Whole Genome Assembly and Annotation of Northern Wild Rice, Zizania palustris L., Supports a Whole Genome Duplication in the Zizania Genus.</title>
        <authorList>
            <person name="Haas M."/>
            <person name="Kono T."/>
            <person name="Macchietto M."/>
            <person name="Millas R."/>
            <person name="McGilp L."/>
            <person name="Shao M."/>
            <person name="Duquette J."/>
            <person name="Hirsch C.N."/>
            <person name="Kimball J."/>
        </authorList>
    </citation>
    <scope>NUCLEOTIDE SEQUENCE</scope>
    <source>
        <tissue evidence="2">Fresh leaf tissue</tissue>
    </source>
</reference>
<feature type="chain" id="PRO_5035488069" description="Carboxypeptidase" evidence="1">
    <location>
        <begin position="30"/>
        <end position="462"/>
    </location>
</feature>
<dbReference type="GO" id="GO:0004185">
    <property type="term" value="F:serine-type carboxypeptidase activity"/>
    <property type="evidence" value="ECO:0007669"/>
    <property type="project" value="UniProtKB-UniRule"/>
</dbReference>
<keyword evidence="1" id="KW-0645">Protease</keyword>
<dbReference type="PANTHER" id="PTHR11802:SF314">
    <property type="entry name" value="CARBOXYPEPTIDASE"/>
    <property type="match status" value="1"/>
</dbReference>
<dbReference type="FunFam" id="3.40.50.1820:FF:000123">
    <property type="entry name" value="Carboxypeptidase"/>
    <property type="match status" value="1"/>
</dbReference>
<keyword evidence="1" id="KW-0121">Carboxypeptidase</keyword>
<dbReference type="Pfam" id="PF00450">
    <property type="entry name" value="Peptidase_S10"/>
    <property type="match status" value="1"/>
</dbReference>
<organism evidence="2 3">
    <name type="scientific">Zizania palustris</name>
    <name type="common">Northern wild rice</name>
    <dbReference type="NCBI Taxonomy" id="103762"/>
    <lineage>
        <taxon>Eukaryota</taxon>
        <taxon>Viridiplantae</taxon>
        <taxon>Streptophyta</taxon>
        <taxon>Embryophyta</taxon>
        <taxon>Tracheophyta</taxon>
        <taxon>Spermatophyta</taxon>
        <taxon>Magnoliopsida</taxon>
        <taxon>Liliopsida</taxon>
        <taxon>Poales</taxon>
        <taxon>Poaceae</taxon>
        <taxon>BOP clade</taxon>
        <taxon>Oryzoideae</taxon>
        <taxon>Oryzeae</taxon>
        <taxon>Zizaniinae</taxon>
        <taxon>Zizania</taxon>
    </lineage>
</organism>
<comment type="caution">
    <text evidence="2">The sequence shown here is derived from an EMBL/GenBank/DDBJ whole genome shotgun (WGS) entry which is preliminary data.</text>
</comment>
<feature type="signal peptide" evidence="1">
    <location>
        <begin position="1"/>
        <end position="29"/>
    </location>
</feature>
<dbReference type="OrthoDB" id="443318at2759"/>
<accession>A0A8J5VXS5</accession>
<dbReference type="InterPro" id="IPR001563">
    <property type="entry name" value="Peptidase_S10"/>
</dbReference>
<comment type="similarity">
    <text evidence="1">Belongs to the peptidase S10 family.</text>
</comment>
<dbReference type="EMBL" id="JAAALK010000286">
    <property type="protein sequence ID" value="KAG8063154.1"/>
    <property type="molecule type" value="Genomic_DNA"/>
</dbReference>
<dbReference type="GO" id="GO:0006508">
    <property type="term" value="P:proteolysis"/>
    <property type="evidence" value="ECO:0007669"/>
    <property type="project" value="UniProtKB-KW"/>
</dbReference>
<sequence length="462" mass="49417">MERTCHPLAALTGLLYLVCLLHGDHAAAAVTTTGTADGSELWGYVQVRPKAHLFWWYYKSPQRASSPAKPWPTILWLHGGPGGSGAGRGNFLEVGPLDVNLKPRNSTWLQKADLIFVDFPVGVGYSYADDPSALVTTDLQAAADGTGLLKALAKEIPALQKEGSPLFLVGESYGGKLAAMIGLSAARAIHAGQLKFTLGGVVLGDSWISPEDFALTHARLLQDVSRLDDNAVGAANKMAATVQAQIAAGQFGAAEKSWTDLLDLIDSKSGSINIFNFLLDTGVDSMSATSATGSSSQLMKYSTYLDGQPSGSESNTIGGIMNGVIKQKLKIIPNNVVWQAASTQVFDALVNNFMKPSVNEVDQLLSCGVNVTVYNGQLDVICPTIGVEAWVQKLTWVGLKNFLSLPRHPLHYCDSSKLIKAFVRSYENLHFYWILEAGHSVPVDQPCVALNMIGSIIQSPAS</sequence>
<evidence type="ECO:0000313" key="3">
    <source>
        <dbReference type="Proteomes" id="UP000729402"/>
    </source>
</evidence>
<reference evidence="2" key="2">
    <citation type="submission" date="2021-02" db="EMBL/GenBank/DDBJ databases">
        <authorList>
            <person name="Kimball J.A."/>
            <person name="Haas M.W."/>
            <person name="Macchietto M."/>
            <person name="Kono T."/>
            <person name="Duquette J."/>
            <person name="Shao M."/>
        </authorList>
    </citation>
    <scope>NUCLEOTIDE SEQUENCE</scope>
    <source>
        <tissue evidence="2">Fresh leaf tissue</tissue>
    </source>
</reference>
<keyword evidence="3" id="KW-1185">Reference proteome</keyword>
<dbReference type="AlphaFoldDB" id="A0A8J5VXS5"/>
<dbReference type="EC" id="3.4.16.-" evidence="1"/>